<dbReference type="Gramene" id="Bo9g018820.1">
    <property type="protein sequence ID" value="Bo9g018820.1"/>
    <property type="gene ID" value="Bo9g018820"/>
</dbReference>
<name>A0A0D3E2D1_BRAOL</name>
<protein>
    <submittedName>
        <fullName evidence="2">Uncharacterized protein</fullName>
    </submittedName>
</protein>
<dbReference type="OMA" id="SYYTQPF"/>
<proteinExistence type="predicted"/>
<dbReference type="HOGENOM" id="CLU_1542226_0_0_1"/>
<sequence length="174" mass="19321">MDRHAAPTMTLSILTALPRLVVPSPSEEGSKSTTIDDSLCPDGVYSVCSCFLLQKNNINPPQLTTLSVLIVLLPSSLVFSRSSRRLLRWFSSSPSDVKRLTLYELSTAKHFFRLSNMDSYYTQPFNFVDLLHSQQDSVPFPYEGFSEGGDLGSSQFPVFSTQATETSSFCEDIS</sequence>
<evidence type="ECO:0000313" key="3">
    <source>
        <dbReference type="Proteomes" id="UP000032141"/>
    </source>
</evidence>
<reference evidence="2 3" key="1">
    <citation type="journal article" date="2014" name="Genome Biol.">
        <title>Transcriptome and methylome profiling reveals relics of genome dominance in the mesopolyploid Brassica oleracea.</title>
        <authorList>
            <person name="Parkin I.A."/>
            <person name="Koh C."/>
            <person name="Tang H."/>
            <person name="Robinson S.J."/>
            <person name="Kagale S."/>
            <person name="Clarke W.E."/>
            <person name="Town C.D."/>
            <person name="Nixon J."/>
            <person name="Krishnakumar V."/>
            <person name="Bidwell S.L."/>
            <person name="Denoeud F."/>
            <person name="Belcram H."/>
            <person name="Links M.G."/>
            <person name="Just J."/>
            <person name="Clarke C."/>
            <person name="Bender T."/>
            <person name="Huebert T."/>
            <person name="Mason A.S."/>
            <person name="Pires J.C."/>
            <person name="Barker G."/>
            <person name="Moore J."/>
            <person name="Walley P.G."/>
            <person name="Manoli S."/>
            <person name="Batley J."/>
            <person name="Edwards D."/>
            <person name="Nelson M.N."/>
            <person name="Wang X."/>
            <person name="Paterson A.H."/>
            <person name="King G."/>
            <person name="Bancroft I."/>
            <person name="Chalhoub B."/>
            <person name="Sharpe A.G."/>
        </authorList>
    </citation>
    <scope>NUCLEOTIDE SEQUENCE</scope>
    <source>
        <strain evidence="2 3">cv. TO1000</strain>
    </source>
</reference>
<accession>A0A0D3E2D1</accession>
<feature type="chain" id="PRO_5002260771" evidence="1">
    <location>
        <begin position="24"/>
        <end position="174"/>
    </location>
</feature>
<reference evidence="2" key="2">
    <citation type="submission" date="2015-03" db="UniProtKB">
        <authorList>
            <consortium name="EnsemblPlants"/>
        </authorList>
    </citation>
    <scope>IDENTIFICATION</scope>
</reference>
<evidence type="ECO:0000256" key="1">
    <source>
        <dbReference type="SAM" id="SignalP"/>
    </source>
</evidence>
<dbReference type="AlphaFoldDB" id="A0A0D3E2D1"/>
<feature type="signal peptide" evidence="1">
    <location>
        <begin position="1"/>
        <end position="23"/>
    </location>
</feature>
<keyword evidence="3" id="KW-1185">Reference proteome</keyword>
<organism evidence="2 3">
    <name type="scientific">Brassica oleracea var. oleracea</name>
    <dbReference type="NCBI Taxonomy" id="109376"/>
    <lineage>
        <taxon>Eukaryota</taxon>
        <taxon>Viridiplantae</taxon>
        <taxon>Streptophyta</taxon>
        <taxon>Embryophyta</taxon>
        <taxon>Tracheophyta</taxon>
        <taxon>Spermatophyta</taxon>
        <taxon>Magnoliopsida</taxon>
        <taxon>eudicotyledons</taxon>
        <taxon>Gunneridae</taxon>
        <taxon>Pentapetalae</taxon>
        <taxon>rosids</taxon>
        <taxon>malvids</taxon>
        <taxon>Brassicales</taxon>
        <taxon>Brassicaceae</taxon>
        <taxon>Brassiceae</taxon>
        <taxon>Brassica</taxon>
    </lineage>
</organism>
<keyword evidence="1" id="KW-0732">Signal</keyword>
<dbReference type="EnsemblPlants" id="Bo9g018820.1">
    <property type="protein sequence ID" value="Bo9g018820.1"/>
    <property type="gene ID" value="Bo9g018820"/>
</dbReference>
<evidence type="ECO:0000313" key="2">
    <source>
        <dbReference type="EnsemblPlants" id="Bo9g018820.1"/>
    </source>
</evidence>
<dbReference type="Proteomes" id="UP000032141">
    <property type="component" value="Chromosome C9"/>
</dbReference>